<dbReference type="GO" id="GO:0015948">
    <property type="term" value="P:methanogenesis"/>
    <property type="evidence" value="ECO:0007669"/>
    <property type="project" value="InterPro"/>
</dbReference>
<organism evidence="4 5">
    <name type="scientific">candidate division MSBL1 archaeon SCGC-AAA382A03</name>
    <dbReference type="NCBI Taxonomy" id="1698278"/>
    <lineage>
        <taxon>Archaea</taxon>
        <taxon>Methanobacteriati</taxon>
        <taxon>Methanobacteriota</taxon>
        <taxon>candidate division MSBL1</taxon>
    </lineage>
</organism>
<dbReference type="InterPro" id="IPR010426">
    <property type="entry name" value="MTTB_MeTrfase"/>
</dbReference>
<dbReference type="Gene3D" id="3.20.20.480">
    <property type="entry name" value="Trimethylamine methyltransferase-like"/>
    <property type="match status" value="1"/>
</dbReference>
<proteinExistence type="inferred from homology"/>
<comment type="caution">
    <text evidence="4">The sequence shown here is derived from an EMBL/GenBank/DDBJ whole genome shotgun (WGS) entry which is preliminary data.</text>
</comment>
<dbReference type="AlphaFoldDB" id="A0A133VH22"/>
<sequence length="314" mass="34016">MVLTSLKLLSKEDIEQIHQATIEVLEETGVRIHYDKALNIIENNGGIIDKDSKIAKFPEHVIDEFLKKTPKHGERNHYNRSGEKCEGKKVSYSTFDQGTRITDRDMKTRPSTKKDLEEIAIIADALDAIDTHEPAVTANDVPNETAYLHEFEASILNTEKPVGAGPHDPRIADEIIKIGSVIAGSKEKLVNKPFISGGMCPVSPLQHSKPELQVLFKFAEEGLPITVLSQAMAGGSAPITLPGTLVVHNAEVLSGMVIMQMINPGVPTTYGSSTTNMDMRLGSCPVGAPETALISAAVFQLAKYYDFPAVVAGS</sequence>
<dbReference type="InterPro" id="IPR038601">
    <property type="entry name" value="MttB-like_sf"/>
</dbReference>
<accession>A0A133VH22</accession>
<dbReference type="Proteomes" id="UP000070549">
    <property type="component" value="Unassembled WGS sequence"/>
</dbReference>
<dbReference type="Pfam" id="PF06253">
    <property type="entry name" value="MTTB"/>
    <property type="match status" value="1"/>
</dbReference>
<dbReference type="EMBL" id="LHYC01000003">
    <property type="protein sequence ID" value="KXB05743.1"/>
    <property type="molecule type" value="Genomic_DNA"/>
</dbReference>
<dbReference type="GO" id="GO:0032259">
    <property type="term" value="P:methylation"/>
    <property type="evidence" value="ECO:0007669"/>
    <property type="project" value="UniProtKB-KW"/>
</dbReference>
<keyword evidence="5" id="KW-1185">Reference proteome</keyword>
<evidence type="ECO:0000313" key="4">
    <source>
        <dbReference type="EMBL" id="KXB05743.1"/>
    </source>
</evidence>
<keyword evidence="2" id="KW-0489">Methyltransferase</keyword>
<name>A0A133VH22_9EURY</name>
<comment type="similarity">
    <text evidence="1">Belongs to the trimethylamine methyltransferase family.</text>
</comment>
<evidence type="ECO:0008006" key="6">
    <source>
        <dbReference type="Google" id="ProtNLM"/>
    </source>
</evidence>
<evidence type="ECO:0000256" key="3">
    <source>
        <dbReference type="ARBA" id="ARBA00022679"/>
    </source>
</evidence>
<reference evidence="4 5" key="1">
    <citation type="journal article" date="2016" name="Sci. Rep.">
        <title>Metabolic traits of an uncultured archaeal lineage -MSBL1- from brine pools of the Red Sea.</title>
        <authorList>
            <person name="Mwirichia R."/>
            <person name="Alam I."/>
            <person name="Rashid M."/>
            <person name="Vinu M."/>
            <person name="Ba-Alawi W."/>
            <person name="Anthony Kamau A."/>
            <person name="Kamanda Ngugi D."/>
            <person name="Goker M."/>
            <person name="Klenk H.P."/>
            <person name="Bajic V."/>
            <person name="Stingl U."/>
        </authorList>
    </citation>
    <scope>NUCLEOTIDE SEQUENCE [LARGE SCALE GENOMIC DNA]</scope>
    <source>
        <strain evidence="4">SCGC-AAA382A03</strain>
    </source>
</reference>
<dbReference type="GO" id="GO:0008168">
    <property type="term" value="F:methyltransferase activity"/>
    <property type="evidence" value="ECO:0007669"/>
    <property type="project" value="UniProtKB-KW"/>
</dbReference>
<evidence type="ECO:0000256" key="1">
    <source>
        <dbReference type="ARBA" id="ARBA00007137"/>
    </source>
</evidence>
<keyword evidence="3" id="KW-0808">Transferase</keyword>
<protein>
    <recommendedName>
        <fullName evidence="6">Trimethylamine methyltransferase</fullName>
    </recommendedName>
</protein>
<evidence type="ECO:0000313" key="5">
    <source>
        <dbReference type="Proteomes" id="UP000070549"/>
    </source>
</evidence>
<gene>
    <name evidence="4" type="ORF">AKJ49_00205</name>
</gene>
<evidence type="ECO:0000256" key="2">
    <source>
        <dbReference type="ARBA" id="ARBA00022603"/>
    </source>
</evidence>